<organism evidence="1 2">
    <name type="scientific">Henosepilachna vigintioctopunctata</name>
    <dbReference type="NCBI Taxonomy" id="420089"/>
    <lineage>
        <taxon>Eukaryota</taxon>
        <taxon>Metazoa</taxon>
        <taxon>Ecdysozoa</taxon>
        <taxon>Arthropoda</taxon>
        <taxon>Hexapoda</taxon>
        <taxon>Insecta</taxon>
        <taxon>Pterygota</taxon>
        <taxon>Neoptera</taxon>
        <taxon>Endopterygota</taxon>
        <taxon>Coleoptera</taxon>
        <taxon>Polyphaga</taxon>
        <taxon>Cucujiformia</taxon>
        <taxon>Coccinelloidea</taxon>
        <taxon>Coccinellidae</taxon>
        <taxon>Epilachninae</taxon>
        <taxon>Epilachnini</taxon>
        <taxon>Henosepilachna</taxon>
    </lineage>
</organism>
<evidence type="ECO:0000313" key="1">
    <source>
        <dbReference type="EMBL" id="KAK9873568.1"/>
    </source>
</evidence>
<keyword evidence="2" id="KW-1185">Reference proteome</keyword>
<name>A0AAW1TXY2_9CUCU</name>
<dbReference type="Proteomes" id="UP001431783">
    <property type="component" value="Unassembled WGS sequence"/>
</dbReference>
<sequence>MEGSKNTRNNTKEIVENRLTDSEITDKKQITAAFNEYSLNIGRELAEKITQKPIKKYFSFSNLNSMVYLETDEEEVECITSQLKNIKSIVSGIFPEILKVSVVVPIYKGPQYLRKSLKSGCVVVWNDTDYCRKSNMDFKEQGQHRML</sequence>
<dbReference type="EMBL" id="JARQZJ010000021">
    <property type="protein sequence ID" value="KAK9873568.1"/>
    <property type="molecule type" value="Genomic_DNA"/>
</dbReference>
<comment type="caution">
    <text evidence="1">The sequence shown here is derived from an EMBL/GenBank/DDBJ whole genome shotgun (WGS) entry which is preliminary data.</text>
</comment>
<reference evidence="1 2" key="1">
    <citation type="submission" date="2023-03" db="EMBL/GenBank/DDBJ databases">
        <title>Genome insight into feeding habits of ladybird beetles.</title>
        <authorList>
            <person name="Li H.-S."/>
            <person name="Huang Y.-H."/>
            <person name="Pang H."/>
        </authorList>
    </citation>
    <scope>NUCLEOTIDE SEQUENCE [LARGE SCALE GENOMIC DNA]</scope>
    <source>
        <strain evidence="1">SYSU_2023b</strain>
        <tissue evidence="1">Whole body</tissue>
    </source>
</reference>
<evidence type="ECO:0000313" key="2">
    <source>
        <dbReference type="Proteomes" id="UP001431783"/>
    </source>
</evidence>
<gene>
    <name evidence="1" type="ORF">WA026_022981</name>
</gene>
<accession>A0AAW1TXY2</accession>
<proteinExistence type="predicted"/>
<dbReference type="AlphaFoldDB" id="A0AAW1TXY2"/>
<protein>
    <submittedName>
        <fullName evidence="1">Uncharacterized protein</fullName>
    </submittedName>
</protein>